<accession>A0A5B7B8A4</accession>
<dbReference type="AlphaFoldDB" id="A0A5B7B8A4"/>
<reference evidence="1" key="1">
    <citation type="submission" date="2019-08" db="EMBL/GenBank/DDBJ databases">
        <title>Reference gene set and small RNA set construction with multiple tissues from Davidia involucrata Baill.</title>
        <authorList>
            <person name="Yang H."/>
            <person name="Zhou C."/>
            <person name="Li G."/>
            <person name="Wang J."/>
            <person name="Gao P."/>
            <person name="Wang M."/>
            <person name="Wang R."/>
            <person name="Zhao Y."/>
        </authorList>
    </citation>
    <scope>NUCLEOTIDE SEQUENCE</scope>
    <source>
        <tissue evidence="1">Mixed with DoveR01_LX</tissue>
    </source>
</reference>
<evidence type="ECO:0000313" key="1">
    <source>
        <dbReference type="EMBL" id="MPA65159.1"/>
    </source>
</evidence>
<name>A0A5B7B8A4_DAVIN</name>
<protein>
    <submittedName>
        <fullName evidence="1">Uncharacterized protein</fullName>
    </submittedName>
</protein>
<dbReference type="EMBL" id="GHES01034600">
    <property type="protein sequence ID" value="MPA65159.1"/>
    <property type="molecule type" value="Transcribed_RNA"/>
</dbReference>
<organism evidence="1">
    <name type="scientific">Davidia involucrata</name>
    <name type="common">Dove tree</name>
    <dbReference type="NCBI Taxonomy" id="16924"/>
    <lineage>
        <taxon>Eukaryota</taxon>
        <taxon>Viridiplantae</taxon>
        <taxon>Streptophyta</taxon>
        <taxon>Embryophyta</taxon>
        <taxon>Tracheophyta</taxon>
        <taxon>Spermatophyta</taxon>
        <taxon>Magnoliopsida</taxon>
        <taxon>eudicotyledons</taxon>
        <taxon>Gunneridae</taxon>
        <taxon>Pentapetalae</taxon>
        <taxon>asterids</taxon>
        <taxon>Cornales</taxon>
        <taxon>Nyssaceae</taxon>
        <taxon>Davidia</taxon>
    </lineage>
</organism>
<gene>
    <name evidence="1" type="ORF">Din_034600</name>
</gene>
<sequence length="123" mass="13905">MAIPKILACLFEETLKVSDGDVAARGRPRKERSHCRFSRILKAVLFETSLVKKIRKRKVRHNLQSDLSTKSNEIETSVNAKKNMHVESSEADELPQINSLYCSSRASSLTSNLRSLSERKCSL</sequence>
<proteinExistence type="predicted"/>